<proteinExistence type="inferred from homology"/>
<comment type="catalytic activity">
    <reaction evidence="13 14">
        <text>ATP + (deoxyribonucleotide)n-3'-hydroxyl + 5'-phospho-(deoxyribonucleotide)m = (deoxyribonucleotide)n+m + AMP + diphosphate.</text>
        <dbReference type="EC" id="6.5.1.1"/>
    </reaction>
</comment>
<dbReference type="GO" id="GO:0006310">
    <property type="term" value="P:DNA recombination"/>
    <property type="evidence" value="ECO:0007669"/>
    <property type="project" value="UniProtKB-KW"/>
</dbReference>
<evidence type="ECO:0000256" key="7">
    <source>
        <dbReference type="ARBA" id="ARBA00022763"/>
    </source>
</evidence>
<dbReference type="Gene3D" id="3.30.470.30">
    <property type="entry name" value="DNA ligase/mRNA capping enzyme"/>
    <property type="match status" value="1"/>
</dbReference>
<keyword evidence="5" id="KW-0235">DNA replication</keyword>
<evidence type="ECO:0000256" key="9">
    <source>
        <dbReference type="ARBA" id="ARBA00023172"/>
    </source>
</evidence>
<dbReference type="InterPro" id="IPR012308">
    <property type="entry name" value="DNA_ligase_ATP-dep_N"/>
</dbReference>
<evidence type="ECO:0000256" key="3">
    <source>
        <dbReference type="ARBA" id="ARBA00022598"/>
    </source>
</evidence>
<evidence type="ECO:0000256" key="15">
    <source>
        <dbReference type="RuleBase" id="RU004196"/>
    </source>
</evidence>
<dbReference type="GO" id="GO:0003910">
    <property type="term" value="F:DNA ligase (ATP) activity"/>
    <property type="evidence" value="ECO:0007669"/>
    <property type="project" value="UniProtKB-EC"/>
</dbReference>
<dbReference type="SUPFAM" id="SSF56091">
    <property type="entry name" value="DNA ligase/mRNA capping enzyme, catalytic domain"/>
    <property type="match status" value="1"/>
</dbReference>
<dbReference type="GO" id="GO:0005524">
    <property type="term" value="F:ATP binding"/>
    <property type="evidence" value="ECO:0007669"/>
    <property type="project" value="UniProtKB-KW"/>
</dbReference>
<dbReference type="InterPro" id="IPR000977">
    <property type="entry name" value="DNA_ligase_ATP-dep"/>
</dbReference>
<dbReference type="Proteomes" id="UP001530293">
    <property type="component" value="Unassembled WGS sequence"/>
</dbReference>
<evidence type="ECO:0000256" key="12">
    <source>
        <dbReference type="ARBA" id="ARBA00023306"/>
    </source>
</evidence>
<feature type="compositionally biased region" description="Acidic residues" evidence="16">
    <location>
        <begin position="160"/>
        <end position="218"/>
    </location>
</feature>
<dbReference type="GO" id="GO:0005634">
    <property type="term" value="C:nucleus"/>
    <property type="evidence" value="ECO:0007669"/>
    <property type="project" value="UniProtKB-SubCell"/>
</dbReference>
<dbReference type="PANTHER" id="PTHR45674">
    <property type="entry name" value="DNA LIGASE 1/3 FAMILY MEMBER"/>
    <property type="match status" value="1"/>
</dbReference>
<evidence type="ECO:0000256" key="14">
    <source>
        <dbReference type="RuleBase" id="RU000617"/>
    </source>
</evidence>
<dbReference type="InterPro" id="IPR012310">
    <property type="entry name" value="DNA_ligase_ATP-dep_cent"/>
</dbReference>
<feature type="compositionally biased region" description="Polar residues" evidence="16">
    <location>
        <begin position="266"/>
        <end position="275"/>
    </location>
</feature>
<keyword evidence="7 14" id="KW-0227">DNA damage</keyword>
<evidence type="ECO:0000256" key="5">
    <source>
        <dbReference type="ARBA" id="ARBA00022705"/>
    </source>
</evidence>
<feature type="compositionally biased region" description="Low complexity" evidence="16">
    <location>
        <begin position="418"/>
        <end position="428"/>
    </location>
</feature>
<dbReference type="InterPro" id="IPR016059">
    <property type="entry name" value="DNA_ligase_ATP-dep_CS"/>
</dbReference>
<evidence type="ECO:0000256" key="13">
    <source>
        <dbReference type="ARBA" id="ARBA00034003"/>
    </source>
</evidence>
<sequence>MAPTTNNTNAKATGQKSLTSFFGAAKSKKTGEVIPPRKVQTDIKSALKTQTKQQQQQEQSEPSETQAPAVASKDKSDSHVEKKKESVVANEKENVTNDDDDIADVGGGRGNDDLMDTDDDNEDAPETETIAKKKRASTAAKKTATSTATGKTGRKRVIDDESEDEAAGNDDDDDEASDDELDEDYNGDNHDNEDDEINEEDEDDNLDLSDDDADNNDDDIGKEAPKASGGNKSTSSPKLSTAPATKQIKKQKTLPAAAATASTSTNDDVVSSPSPTKATAKTSLKSKSSSTTTSSNTNNNSGATKKSEAVAKAMKSNSQLLAIMKEEVDSNDTSRKIWNIFSSLPSDKQKQQQKQPSTSTTATATTTPYSALCDVFTEIENVSGRLEIQEKLTTLFRKVLLKDGGGDGGGLDDEKKATSTASAASSKADNPTQSDLYTLLYLASNTVAPQHANVELGVGDGILIKAIGEASGTAPNMIKKKYEKEGDLGNVAMNAKGKQRTLVGFGKATSGGPKRLSCVDVLKVFKEIANVTGSQSQKWKVDKIKSLLVRAKGCESKYIIRGLQGKLRIGLAKNTVLASLSHAVMLTKPRGVVDLTEEELARIRKLDGTDEAYPPTARSLCEKRLPPLDVQLEAAVDIVKKAYNEVSSYDALLDALLSAPIQELHQHCALLPGVPVGPMLAKPTKSVQEVLKRLDGLRFTCEYKYDGERAQVHMLSNGETKVFSRSLLNTSEKFPEVPLYVQESCKETKVVDFVLDAEVVAFNRETKQFVPFQVLSTRKRTEESAESAKVQVIVQAFDLMYLNGKSLLDKTLAERRDLMKKNFLPIEGKFQYATSIDHTEDGDTAVIEEFLDAAVKGQCEGLMVKTLDVNAAYEPSRRSLNWLKLKKDYLEGLGDSVDLVPLGAYHGKGKRTGVYGAYLLACYDEDTEQFQSVCKIGTGFSDEDLKELTASLNNHTIPEKSSQYNVSDTLACDVWFDAVQVWEVKAADLSKSSTHKGAIDKTGENGRGIGLRFPRFERIRTDKKPEDATSSDQILDMYYAQDSIVAGGDGGDDMDGI</sequence>
<keyword evidence="19" id="KW-1185">Reference proteome</keyword>
<evidence type="ECO:0000313" key="19">
    <source>
        <dbReference type="Proteomes" id="UP001530293"/>
    </source>
</evidence>
<dbReference type="SUPFAM" id="SSF50249">
    <property type="entry name" value="Nucleic acid-binding proteins"/>
    <property type="match status" value="1"/>
</dbReference>
<evidence type="ECO:0000259" key="17">
    <source>
        <dbReference type="PROSITE" id="PS50160"/>
    </source>
</evidence>
<evidence type="ECO:0000256" key="10">
    <source>
        <dbReference type="ARBA" id="ARBA00023204"/>
    </source>
</evidence>
<feature type="region of interest" description="Disordered" evidence="16">
    <location>
        <begin position="344"/>
        <end position="364"/>
    </location>
</feature>
<dbReference type="EC" id="6.5.1.1" evidence="14"/>
<keyword evidence="8 14" id="KW-0067">ATP-binding</keyword>
<dbReference type="CDD" id="cd07900">
    <property type="entry name" value="Adenylation_DNA_ligase_I_Euk"/>
    <property type="match status" value="1"/>
</dbReference>
<dbReference type="AlphaFoldDB" id="A0ABD3M688"/>
<dbReference type="Pfam" id="PF04679">
    <property type="entry name" value="DNA_ligase_A_C"/>
    <property type="match status" value="1"/>
</dbReference>
<feature type="region of interest" description="Disordered" evidence="16">
    <location>
        <begin position="1"/>
        <end position="311"/>
    </location>
</feature>
<dbReference type="Gene3D" id="2.40.50.140">
    <property type="entry name" value="Nucleic acid-binding proteins"/>
    <property type="match status" value="1"/>
</dbReference>
<protein>
    <recommendedName>
        <fullName evidence="14">DNA ligase</fullName>
        <ecNumber evidence="14">6.5.1.1</ecNumber>
    </recommendedName>
</protein>
<dbReference type="Pfam" id="PF04675">
    <property type="entry name" value="DNA_ligase_A_N"/>
    <property type="match status" value="1"/>
</dbReference>
<feature type="compositionally biased region" description="Low complexity" evidence="16">
    <location>
        <begin position="276"/>
        <end position="304"/>
    </location>
</feature>
<organism evidence="18 19">
    <name type="scientific">Discostella pseudostelligera</name>
    <dbReference type="NCBI Taxonomy" id="259834"/>
    <lineage>
        <taxon>Eukaryota</taxon>
        <taxon>Sar</taxon>
        <taxon>Stramenopiles</taxon>
        <taxon>Ochrophyta</taxon>
        <taxon>Bacillariophyta</taxon>
        <taxon>Coscinodiscophyceae</taxon>
        <taxon>Thalassiosirophycidae</taxon>
        <taxon>Stephanodiscales</taxon>
        <taxon>Stephanodiscaceae</taxon>
        <taxon>Discostella</taxon>
    </lineage>
</organism>
<dbReference type="CDD" id="cd07969">
    <property type="entry name" value="OBF_DNA_ligase_I"/>
    <property type="match status" value="1"/>
</dbReference>
<evidence type="ECO:0000313" key="18">
    <source>
        <dbReference type="EMBL" id="KAL3759541.1"/>
    </source>
</evidence>
<dbReference type="GO" id="GO:0051301">
    <property type="term" value="P:cell division"/>
    <property type="evidence" value="ECO:0007669"/>
    <property type="project" value="UniProtKB-KW"/>
</dbReference>
<feature type="compositionally biased region" description="Low complexity" evidence="16">
    <location>
        <begin position="137"/>
        <end position="151"/>
    </location>
</feature>
<keyword evidence="11" id="KW-0539">Nucleus</keyword>
<keyword evidence="12" id="KW-0131">Cell cycle</keyword>
<comment type="similarity">
    <text evidence="2 15">Belongs to the ATP-dependent DNA ligase family.</text>
</comment>
<keyword evidence="6 14" id="KW-0547">Nucleotide-binding</keyword>
<dbReference type="NCBIfam" id="TIGR00574">
    <property type="entry name" value="dnl1"/>
    <property type="match status" value="1"/>
</dbReference>
<name>A0ABD3M688_9STRA</name>
<dbReference type="InterPro" id="IPR012340">
    <property type="entry name" value="NA-bd_OB-fold"/>
</dbReference>
<dbReference type="GO" id="GO:0006281">
    <property type="term" value="P:DNA repair"/>
    <property type="evidence" value="ECO:0007669"/>
    <property type="project" value="UniProtKB-KW"/>
</dbReference>
<feature type="compositionally biased region" description="Basic and acidic residues" evidence="16">
    <location>
        <begin position="72"/>
        <end position="95"/>
    </location>
</feature>
<feature type="compositionally biased region" description="Low complexity" evidence="16">
    <location>
        <begin position="352"/>
        <end position="364"/>
    </location>
</feature>
<keyword evidence="3 14" id="KW-0436">Ligase</keyword>
<evidence type="ECO:0000256" key="8">
    <source>
        <dbReference type="ARBA" id="ARBA00022840"/>
    </source>
</evidence>
<dbReference type="FunFam" id="3.30.470.30:FF:000002">
    <property type="entry name" value="DNA ligase"/>
    <property type="match status" value="1"/>
</dbReference>
<dbReference type="PROSITE" id="PS50160">
    <property type="entry name" value="DNA_LIGASE_A3"/>
    <property type="match status" value="1"/>
</dbReference>
<dbReference type="InterPro" id="IPR012309">
    <property type="entry name" value="DNA_ligase_ATP-dep_C"/>
</dbReference>
<dbReference type="Pfam" id="PF01068">
    <property type="entry name" value="DNA_ligase_A_M"/>
    <property type="match status" value="1"/>
</dbReference>
<dbReference type="PROSITE" id="PS00333">
    <property type="entry name" value="DNA_LIGASE_A2"/>
    <property type="match status" value="1"/>
</dbReference>
<dbReference type="EMBL" id="JALLBG020000200">
    <property type="protein sequence ID" value="KAL3759541.1"/>
    <property type="molecule type" value="Genomic_DNA"/>
</dbReference>
<dbReference type="InterPro" id="IPR036599">
    <property type="entry name" value="DNA_ligase_N_sf"/>
</dbReference>
<dbReference type="Gene3D" id="1.10.3260.10">
    <property type="entry name" value="DNA ligase, ATP-dependent, N-terminal domain"/>
    <property type="match status" value="1"/>
</dbReference>
<feature type="compositionally biased region" description="Low complexity" evidence="16">
    <location>
        <begin position="44"/>
        <end position="66"/>
    </location>
</feature>
<evidence type="ECO:0000256" key="6">
    <source>
        <dbReference type="ARBA" id="ARBA00022741"/>
    </source>
</evidence>
<dbReference type="InterPro" id="IPR050191">
    <property type="entry name" value="ATP-dep_DNA_ligase"/>
</dbReference>
<dbReference type="PANTHER" id="PTHR45674:SF4">
    <property type="entry name" value="DNA LIGASE 1"/>
    <property type="match status" value="1"/>
</dbReference>
<keyword evidence="4" id="KW-0132">Cell division</keyword>
<comment type="subcellular location">
    <subcellularLocation>
        <location evidence="1">Nucleus</location>
    </subcellularLocation>
</comment>
<evidence type="ECO:0000256" key="16">
    <source>
        <dbReference type="SAM" id="MobiDB-lite"/>
    </source>
</evidence>
<feature type="compositionally biased region" description="Polar residues" evidence="16">
    <location>
        <begin position="10"/>
        <end position="20"/>
    </location>
</feature>
<evidence type="ECO:0000256" key="4">
    <source>
        <dbReference type="ARBA" id="ARBA00022618"/>
    </source>
</evidence>
<dbReference type="FunFam" id="2.40.50.140:FF:000062">
    <property type="entry name" value="DNA ligase"/>
    <property type="match status" value="1"/>
</dbReference>
<dbReference type="PROSITE" id="PS00697">
    <property type="entry name" value="DNA_LIGASE_A1"/>
    <property type="match status" value="1"/>
</dbReference>
<evidence type="ECO:0000256" key="11">
    <source>
        <dbReference type="ARBA" id="ARBA00023242"/>
    </source>
</evidence>
<dbReference type="GO" id="GO:0006260">
    <property type="term" value="P:DNA replication"/>
    <property type="evidence" value="ECO:0007669"/>
    <property type="project" value="UniProtKB-KW"/>
</dbReference>
<feature type="compositionally biased region" description="Acidic residues" evidence="16">
    <location>
        <begin position="113"/>
        <end position="126"/>
    </location>
</feature>
<keyword evidence="9 14" id="KW-0233">DNA recombination</keyword>
<feature type="region of interest" description="Disordered" evidence="16">
    <location>
        <begin position="407"/>
        <end position="430"/>
    </location>
</feature>
<evidence type="ECO:0000256" key="1">
    <source>
        <dbReference type="ARBA" id="ARBA00004123"/>
    </source>
</evidence>
<comment type="caution">
    <text evidence="18">The sequence shown here is derived from an EMBL/GenBank/DDBJ whole genome shotgun (WGS) entry which is preliminary data.</text>
</comment>
<reference evidence="18 19" key="1">
    <citation type="submission" date="2024-10" db="EMBL/GenBank/DDBJ databases">
        <title>Updated reference genomes for cyclostephanoid diatoms.</title>
        <authorList>
            <person name="Roberts W.R."/>
            <person name="Alverson A.J."/>
        </authorList>
    </citation>
    <scope>NUCLEOTIDE SEQUENCE [LARGE SCALE GENOMIC DNA]</scope>
    <source>
        <strain evidence="18 19">AJA232-27</strain>
    </source>
</reference>
<dbReference type="Gene3D" id="3.30.1490.70">
    <property type="match status" value="1"/>
</dbReference>
<gene>
    <name evidence="18" type="ORF">ACHAWU_000840</name>
</gene>
<evidence type="ECO:0000256" key="2">
    <source>
        <dbReference type="ARBA" id="ARBA00007572"/>
    </source>
</evidence>
<dbReference type="SUPFAM" id="SSF117018">
    <property type="entry name" value="ATP-dependent DNA ligase DNA-binding domain"/>
    <property type="match status" value="2"/>
</dbReference>
<accession>A0ABD3M688</accession>
<feature type="compositionally biased region" description="Low complexity" evidence="16">
    <location>
        <begin position="256"/>
        <end position="265"/>
    </location>
</feature>
<feature type="compositionally biased region" description="Polar residues" evidence="16">
    <location>
        <begin position="230"/>
        <end position="244"/>
    </location>
</feature>
<feature type="domain" description="ATP-dependent DNA ligase family profile" evidence="17">
    <location>
        <begin position="785"/>
        <end position="924"/>
    </location>
</feature>
<keyword evidence="10 14" id="KW-0234">DNA repair</keyword>